<reference evidence="1" key="1">
    <citation type="submission" date="2021-01" db="EMBL/GenBank/DDBJ databases">
        <authorList>
            <person name="Corre E."/>
            <person name="Pelletier E."/>
            <person name="Niang G."/>
            <person name="Scheremetjew M."/>
            <person name="Finn R."/>
            <person name="Kale V."/>
            <person name="Holt S."/>
            <person name="Cochrane G."/>
            <person name="Meng A."/>
            <person name="Brown T."/>
            <person name="Cohen L."/>
        </authorList>
    </citation>
    <scope>NUCLEOTIDE SEQUENCE</scope>
    <source>
        <strain evidence="1">SAG 63-3</strain>
    </source>
</reference>
<protein>
    <recommendedName>
        <fullName evidence="2">Non-haem dioxygenase N-terminal domain-containing protein</fullName>
    </recommendedName>
</protein>
<gene>
    <name evidence="1" type="ORF">PPAR00522_LOCUS15514</name>
</gene>
<evidence type="ECO:0000313" key="1">
    <source>
        <dbReference type="EMBL" id="CAD8781518.1"/>
    </source>
</evidence>
<sequence>MLQSHVNGKSYAKGSTNNIQLVSRFRSLRKENLHCATFKANIISIPYTRLISGADCSREIEEGFGVNGLGILAISNVPDYVLARKSLLPLASKFAALPEEVKAKYVDEASFFSFGWSHGKEKLSHNTPDIFKGSYYANPLIDKPSCTTSQLAKYPYYFQENIWPKNEVPELEYEFKKLGKIICDTGLLLANHCDRYICQHLPTSTSFPPPNEATPYRGVREILHRSEIYKARLLHYFSAVELQKEVSSHSCTGNKLGNTNPVSQKKEVDSIESNTWCGWHYDHGLLTGLTAAMYLSQGKEVPNPDPKAGLYIKNRRGNVVQAFLPMDSIAFQVGEALQVASGGLFQATPHYVRSADGPEAASISRNTFAVFMQPSVDEIMVIPSGISSSSVAIGKWQKNMSFGDFSEKTFKSYYE</sequence>
<evidence type="ECO:0008006" key="2">
    <source>
        <dbReference type="Google" id="ProtNLM"/>
    </source>
</evidence>
<dbReference type="PANTHER" id="PTHR48420:SF1">
    <property type="entry name" value="NON-HAEM DIOXYGENASE N-TERMINAL DOMAIN-CONTAINING PROTEIN"/>
    <property type="match status" value="1"/>
</dbReference>
<accession>A0A7S0V7F0</accession>
<proteinExistence type="predicted"/>
<name>A0A7S0V7F0_9CHLO</name>
<organism evidence="1">
    <name type="scientific">Polytomella parva</name>
    <dbReference type="NCBI Taxonomy" id="51329"/>
    <lineage>
        <taxon>Eukaryota</taxon>
        <taxon>Viridiplantae</taxon>
        <taxon>Chlorophyta</taxon>
        <taxon>core chlorophytes</taxon>
        <taxon>Chlorophyceae</taxon>
        <taxon>CS clade</taxon>
        <taxon>Chlamydomonadales</taxon>
        <taxon>Chlamydomonadaceae</taxon>
        <taxon>Polytomella</taxon>
    </lineage>
</organism>
<dbReference type="PANTHER" id="PTHR48420">
    <property type="entry name" value="NON-HAEM DIOXYGENASE N-TERMINAL DOMAIN-CONTAINING PROTEIN"/>
    <property type="match status" value="1"/>
</dbReference>
<dbReference type="AlphaFoldDB" id="A0A7S0V7F0"/>
<dbReference type="Gene3D" id="2.60.120.330">
    <property type="entry name" value="B-lactam Antibiotic, Isopenicillin N Synthase, Chain"/>
    <property type="match status" value="1"/>
</dbReference>
<dbReference type="SUPFAM" id="SSF51197">
    <property type="entry name" value="Clavaminate synthase-like"/>
    <property type="match status" value="1"/>
</dbReference>
<dbReference type="EMBL" id="HBFM01023931">
    <property type="protein sequence ID" value="CAD8781518.1"/>
    <property type="molecule type" value="Transcribed_RNA"/>
</dbReference>
<dbReference type="InterPro" id="IPR027443">
    <property type="entry name" value="IPNS-like_sf"/>
</dbReference>